<dbReference type="RefSeq" id="XP_043034848.1">
    <property type="nucleotide sequence ID" value="XM_043177801.1"/>
</dbReference>
<dbReference type="OrthoDB" id="3269050at2759"/>
<reference evidence="1" key="1">
    <citation type="submission" date="2020-11" db="EMBL/GenBank/DDBJ databases">
        <title>Adaptations for nitrogen fixation in a non-lichenized fungal sporocarp promotes dispersal by wood-feeding termites.</title>
        <authorList>
            <consortium name="DOE Joint Genome Institute"/>
            <person name="Koch R.A."/>
            <person name="Yoon G."/>
            <person name="Arayal U."/>
            <person name="Lail K."/>
            <person name="Amirebrahimi M."/>
            <person name="Labutti K."/>
            <person name="Lipzen A."/>
            <person name="Riley R."/>
            <person name="Barry K."/>
            <person name="Henrissat B."/>
            <person name="Grigoriev I.V."/>
            <person name="Herr J.R."/>
            <person name="Aime M.C."/>
        </authorList>
    </citation>
    <scope>NUCLEOTIDE SEQUENCE</scope>
    <source>
        <strain evidence="1">MCA 3950</strain>
    </source>
</reference>
<gene>
    <name evidence="1" type="ORF">BT62DRAFT_1011586</name>
</gene>
<organism evidence="1 2">
    <name type="scientific">Guyanagaster necrorhizus</name>
    <dbReference type="NCBI Taxonomy" id="856835"/>
    <lineage>
        <taxon>Eukaryota</taxon>
        <taxon>Fungi</taxon>
        <taxon>Dikarya</taxon>
        <taxon>Basidiomycota</taxon>
        <taxon>Agaricomycotina</taxon>
        <taxon>Agaricomycetes</taxon>
        <taxon>Agaricomycetidae</taxon>
        <taxon>Agaricales</taxon>
        <taxon>Marasmiineae</taxon>
        <taxon>Physalacriaceae</taxon>
        <taxon>Guyanagaster</taxon>
    </lineage>
</organism>
<evidence type="ECO:0000313" key="1">
    <source>
        <dbReference type="EMBL" id="KAG7441348.1"/>
    </source>
</evidence>
<evidence type="ECO:0000313" key="2">
    <source>
        <dbReference type="Proteomes" id="UP000812287"/>
    </source>
</evidence>
<sequence length="222" mass="25141">MPYLTRLGAWTTLYFYRANTKFVIPLKQFEKSYLFAFLQRQRLPSTATVIKHFQPSTCAVILLVQHPSGSAPFILELADRRLGYRSAEISSDIQWTPAIEARDAVRDIQSRAIVNWFKLIRYYGNRNWPDKGRIGRIGCGKSLPGCGNCMSTIRSWRHIVFCGACKGLSSFAYTLVYPITDAIRGLALEYILGSSMEQVKSGIDVSHEDAKTISSRCWTRSV</sequence>
<dbReference type="EMBL" id="MU250560">
    <property type="protein sequence ID" value="KAG7441348.1"/>
    <property type="molecule type" value="Genomic_DNA"/>
</dbReference>
<dbReference type="Proteomes" id="UP000812287">
    <property type="component" value="Unassembled WGS sequence"/>
</dbReference>
<keyword evidence="2" id="KW-1185">Reference proteome</keyword>
<protein>
    <submittedName>
        <fullName evidence="1">Uncharacterized protein</fullName>
    </submittedName>
</protein>
<feature type="non-terminal residue" evidence="1">
    <location>
        <position position="222"/>
    </location>
</feature>
<dbReference type="AlphaFoldDB" id="A0A9P8AMK6"/>
<dbReference type="GeneID" id="66100088"/>
<accession>A0A9P8AMK6</accession>
<comment type="caution">
    <text evidence="1">The sequence shown here is derived from an EMBL/GenBank/DDBJ whole genome shotgun (WGS) entry which is preliminary data.</text>
</comment>
<name>A0A9P8AMK6_9AGAR</name>
<proteinExistence type="predicted"/>